<feature type="compositionally biased region" description="Basic and acidic residues" evidence="1">
    <location>
        <begin position="1"/>
        <end position="11"/>
    </location>
</feature>
<gene>
    <name evidence="2" type="ORF">AVDCRST_MAG07-1233</name>
</gene>
<name>A0A6J4L1X6_9ACTN</name>
<accession>A0A6J4L1X6</accession>
<organism evidence="2">
    <name type="scientific">uncultured Frankineae bacterium</name>
    <dbReference type="NCBI Taxonomy" id="437475"/>
    <lineage>
        <taxon>Bacteria</taxon>
        <taxon>Bacillati</taxon>
        <taxon>Actinomycetota</taxon>
        <taxon>Actinomycetes</taxon>
        <taxon>Frankiales</taxon>
        <taxon>environmental samples</taxon>
    </lineage>
</organism>
<feature type="region of interest" description="Disordered" evidence="1">
    <location>
        <begin position="207"/>
        <end position="281"/>
    </location>
</feature>
<feature type="region of interest" description="Disordered" evidence="1">
    <location>
        <begin position="301"/>
        <end position="376"/>
    </location>
</feature>
<feature type="non-terminal residue" evidence="2">
    <location>
        <position position="376"/>
    </location>
</feature>
<reference evidence="2" key="1">
    <citation type="submission" date="2020-02" db="EMBL/GenBank/DDBJ databases">
        <authorList>
            <person name="Meier V. D."/>
        </authorList>
    </citation>
    <scope>NUCLEOTIDE SEQUENCE</scope>
    <source>
        <strain evidence="2">AVDCRST_MAG07</strain>
    </source>
</reference>
<dbReference type="AlphaFoldDB" id="A0A6J4L1X6"/>
<evidence type="ECO:0000256" key="1">
    <source>
        <dbReference type="SAM" id="MobiDB-lite"/>
    </source>
</evidence>
<keyword evidence="2" id="KW-0808">Transferase</keyword>
<dbReference type="EMBL" id="CADCUB010000055">
    <property type="protein sequence ID" value="CAA9320093.1"/>
    <property type="molecule type" value="Genomic_DNA"/>
</dbReference>
<feature type="compositionally biased region" description="Low complexity" evidence="1">
    <location>
        <begin position="24"/>
        <end position="33"/>
    </location>
</feature>
<sequence>DDSPARPDPRRPAARRRPLRLRALEGPAGAARGARGHRPRLPRHVPPAEAGAVPGRPAACRPARAVLAARRLRGGPRQRRGDAVLGHRDLRPDRPQELPPVVRGVQREVRGRGRRSALPRRAVGRHERAGHPPAPGRGGGGRPLRPHPQRDLDRRRDADRPGRGRRRRRAGGRRRHERGRRPPGRPGAVRRLLLLPAEELRLRRRAVAGADVARRSRARRRREGRRALGPGVVRPDRGRREQPARPDLQHALARDDLPDGRAGRLDERLRRPGLGGRAHPRLERGAVRLGRHEPVRLAVRAGAGHALAGRRDDRPRRLGRRRGRRGGPAPERRGRHRALPQARPQPAADRHVPRRGPVGRAGAHRLHRPRRGEPVL</sequence>
<feature type="compositionally biased region" description="Basic and acidic residues" evidence="1">
    <location>
        <begin position="79"/>
        <end position="96"/>
    </location>
</feature>
<feature type="compositionally biased region" description="Basic residues" evidence="1">
    <location>
        <begin position="163"/>
        <end position="183"/>
    </location>
</feature>
<feature type="non-terminal residue" evidence="2">
    <location>
        <position position="1"/>
    </location>
</feature>
<feature type="compositionally biased region" description="Basic and acidic residues" evidence="1">
    <location>
        <begin position="234"/>
        <end position="270"/>
    </location>
</feature>
<dbReference type="EC" id="2.6.1.52" evidence="2"/>
<protein>
    <submittedName>
        <fullName evidence="2">Phosphoserine aminotransferase</fullName>
        <ecNumber evidence="2">2.6.1.52</ecNumber>
    </submittedName>
</protein>
<proteinExistence type="predicted"/>
<feature type="compositionally biased region" description="Basic residues" evidence="1">
    <location>
        <begin position="34"/>
        <end position="43"/>
    </location>
</feature>
<dbReference type="GO" id="GO:0004648">
    <property type="term" value="F:O-phospho-L-serine:2-oxoglutarate aminotransferase activity"/>
    <property type="evidence" value="ECO:0007669"/>
    <property type="project" value="UniProtKB-EC"/>
</dbReference>
<feature type="compositionally biased region" description="Basic and acidic residues" evidence="1">
    <location>
        <begin position="148"/>
        <end position="162"/>
    </location>
</feature>
<evidence type="ECO:0000313" key="2">
    <source>
        <dbReference type="EMBL" id="CAA9320093.1"/>
    </source>
</evidence>
<keyword evidence="2" id="KW-0032">Aminotransferase</keyword>
<feature type="region of interest" description="Disordered" evidence="1">
    <location>
        <begin position="1"/>
        <end position="190"/>
    </location>
</feature>
<feature type="compositionally biased region" description="Low complexity" evidence="1">
    <location>
        <begin position="50"/>
        <end position="69"/>
    </location>
</feature>
<feature type="compositionally biased region" description="Basic residues" evidence="1">
    <location>
        <begin position="215"/>
        <end position="224"/>
    </location>
</feature>